<proteinExistence type="predicted"/>
<evidence type="ECO:0000256" key="1">
    <source>
        <dbReference type="SAM" id="MobiDB-lite"/>
    </source>
</evidence>
<dbReference type="AlphaFoldDB" id="A0A2J8Q9H0"/>
<accession>A0A2J8Q9H0</accession>
<evidence type="ECO:0000313" key="3">
    <source>
        <dbReference type="Proteomes" id="UP000236370"/>
    </source>
</evidence>
<sequence>MPRSAPRGPTEPALRRPSSTERPLAPGPSSSPSAGRAPGVMARPSGSSEATGKSRGRDGLPRREEDDVLPEEKRLRLLLEGEAHSPRTARTGRTRRGRAGRRPAPRQVATAEEHSG</sequence>
<feature type="compositionally biased region" description="Low complexity" evidence="1">
    <location>
        <begin position="27"/>
        <end position="39"/>
    </location>
</feature>
<reference evidence="2 3" key="1">
    <citation type="submission" date="2017-12" db="EMBL/GenBank/DDBJ databases">
        <title>High-resolution comparative analysis of great ape genomes.</title>
        <authorList>
            <person name="Pollen A."/>
            <person name="Hastie A."/>
            <person name="Hormozdiari F."/>
            <person name="Dougherty M."/>
            <person name="Liu R."/>
            <person name="Chaisson M."/>
            <person name="Hoppe E."/>
            <person name="Hill C."/>
            <person name="Pang A."/>
            <person name="Hillier L."/>
            <person name="Baker C."/>
            <person name="Armstrong J."/>
            <person name="Shendure J."/>
            <person name="Paten B."/>
            <person name="Wilson R."/>
            <person name="Chao H."/>
            <person name="Schneider V."/>
            <person name="Ventura M."/>
            <person name="Kronenberg Z."/>
            <person name="Murali S."/>
            <person name="Gordon D."/>
            <person name="Cantsilieris S."/>
            <person name="Munson K."/>
            <person name="Nelson B."/>
            <person name="Raja A."/>
            <person name="Underwood J."/>
            <person name="Diekhans M."/>
            <person name="Fiddes I."/>
            <person name="Haussler D."/>
            <person name="Eichler E."/>
        </authorList>
    </citation>
    <scope>NUCLEOTIDE SEQUENCE [LARGE SCALE GENOMIC DNA]</scope>
    <source>
        <strain evidence="2">Yerkes chimp pedigree #C0471</strain>
    </source>
</reference>
<dbReference type="EMBL" id="NBAG03000062">
    <property type="protein sequence ID" value="PNI92921.1"/>
    <property type="molecule type" value="Genomic_DNA"/>
</dbReference>
<feature type="compositionally biased region" description="Basic and acidic residues" evidence="1">
    <location>
        <begin position="55"/>
        <end position="85"/>
    </location>
</feature>
<dbReference type="Proteomes" id="UP000236370">
    <property type="component" value="Unassembled WGS sequence"/>
</dbReference>
<evidence type="ECO:0000313" key="2">
    <source>
        <dbReference type="EMBL" id="PNI92921.1"/>
    </source>
</evidence>
<feature type="compositionally biased region" description="Basic residues" evidence="1">
    <location>
        <begin position="90"/>
        <end position="104"/>
    </location>
</feature>
<gene>
    <name evidence="2" type="ORF">CK820_G0040256</name>
</gene>
<name>A0A2J8Q9H0_PANTR</name>
<comment type="caution">
    <text evidence="2">The sequence shown here is derived from an EMBL/GenBank/DDBJ whole genome shotgun (WGS) entry which is preliminary data.</text>
</comment>
<organism evidence="2 3">
    <name type="scientific">Pan troglodytes</name>
    <name type="common">Chimpanzee</name>
    <dbReference type="NCBI Taxonomy" id="9598"/>
    <lineage>
        <taxon>Eukaryota</taxon>
        <taxon>Metazoa</taxon>
        <taxon>Chordata</taxon>
        <taxon>Craniata</taxon>
        <taxon>Vertebrata</taxon>
        <taxon>Euteleostomi</taxon>
        <taxon>Mammalia</taxon>
        <taxon>Eutheria</taxon>
        <taxon>Euarchontoglires</taxon>
        <taxon>Primates</taxon>
        <taxon>Haplorrhini</taxon>
        <taxon>Catarrhini</taxon>
        <taxon>Hominidae</taxon>
        <taxon>Pan</taxon>
    </lineage>
</organism>
<feature type="region of interest" description="Disordered" evidence="1">
    <location>
        <begin position="1"/>
        <end position="116"/>
    </location>
</feature>
<protein>
    <submittedName>
        <fullName evidence="2">Uncharacterized protein</fullName>
    </submittedName>
</protein>